<feature type="compositionally biased region" description="Gly residues" evidence="2">
    <location>
        <begin position="34"/>
        <end position="47"/>
    </location>
</feature>
<dbReference type="PANTHER" id="PTHR43861">
    <property type="entry name" value="TRANS-ACONITATE 2-METHYLTRANSFERASE-RELATED"/>
    <property type="match status" value="1"/>
</dbReference>
<dbReference type="Pfam" id="PF13649">
    <property type="entry name" value="Methyltransf_25"/>
    <property type="match status" value="1"/>
</dbReference>
<feature type="region of interest" description="Disordered" evidence="2">
    <location>
        <begin position="11"/>
        <end position="53"/>
    </location>
</feature>
<dbReference type="Proteomes" id="UP001218188">
    <property type="component" value="Unassembled WGS sequence"/>
</dbReference>
<gene>
    <name evidence="4" type="ORF">C8F04DRAFT_1106248</name>
</gene>
<dbReference type="InterPro" id="IPR041698">
    <property type="entry name" value="Methyltransf_25"/>
</dbReference>
<dbReference type="GO" id="GO:0032259">
    <property type="term" value="P:methylation"/>
    <property type="evidence" value="ECO:0007669"/>
    <property type="project" value="UniProtKB-KW"/>
</dbReference>
<dbReference type="Gene3D" id="3.40.50.150">
    <property type="entry name" value="Vaccinia Virus protein VP39"/>
    <property type="match status" value="1"/>
</dbReference>
<keyword evidence="4" id="KW-0489">Methyltransferase</keyword>
<evidence type="ECO:0000256" key="2">
    <source>
        <dbReference type="SAM" id="MobiDB-lite"/>
    </source>
</evidence>
<organism evidence="4 5">
    <name type="scientific">Mycena alexandri</name>
    <dbReference type="NCBI Taxonomy" id="1745969"/>
    <lineage>
        <taxon>Eukaryota</taxon>
        <taxon>Fungi</taxon>
        <taxon>Dikarya</taxon>
        <taxon>Basidiomycota</taxon>
        <taxon>Agaricomycotina</taxon>
        <taxon>Agaricomycetes</taxon>
        <taxon>Agaricomycetidae</taxon>
        <taxon>Agaricales</taxon>
        <taxon>Marasmiineae</taxon>
        <taxon>Mycenaceae</taxon>
        <taxon>Mycena</taxon>
    </lineage>
</organism>
<dbReference type="CDD" id="cd02440">
    <property type="entry name" value="AdoMet_MTases"/>
    <property type="match status" value="1"/>
</dbReference>
<evidence type="ECO:0000259" key="3">
    <source>
        <dbReference type="Pfam" id="PF13649"/>
    </source>
</evidence>
<evidence type="ECO:0000313" key="4">
    <source>
        <dbReference type="EMBL" id="KAJ7032694.1"/>
    </source>
</evidence>
<dbReference type="AlphaFoldDB" id="A0AAD6X5C3"/>
<dbReference type="EMBL" id="JARJCM010000070">
    <property type="protein sequence ID" value="KAJ7032694.1"/>
    <property type="molecule type" value="Genomic_DNA"/>
</dbReference>
<keyword evidence="5" id="KW-1185">Reference proteome</keyword>
<feature type="domain" description="Methyltransferase" evidence="3">
    <location>
        <begin position="89"/>
        <end position="186"/>
    </location>
</feature>
<reference evidence="4" key="1">
    <citation type="submission" date="2023-03" db="EMBL/GenBank/DDBJ databases">
        <title>Massive genome expansion in bonnet fungi (Mycena s.s.) driven by repeated elements and novel gene families across ecological guilds.</title>
        <authorList>
            <consortium name="Lawrence Berkeley National Laboratory"/>
            <person name="Harder C.B."/>
            <person name="Miyauchi S."/>
            <person name="Viragh M."/>
            <person name="Kuo A."/>
            <person name="Thoen E."/>
            <person name="Andreopoulos B."/>
            <person name="Lu D."/>
            <person name="Skrede I."/>
            <person name="Drula E."/>
            <person name="Henrissat B."/>
            <person name="Morin E."/>
            <person name="Kohler A."/>
            <person name="Barry K."/>
            <person name="LaButti K."/>
            <person name="Morin E."/>
            <person name="Salamov A."/>
            <person name="Lipzen A."/>
            <person name="Mereny Z."/>
            <person name="Hegedus B."/>
            <person name="Baldrian P."/>
            <person name="Stursova M."/>
            <person name="Weitz H."/>
            <person name="Taylor A."/>
            <person name="Grigoriev I.V."/>
            <person name="Nagy L.G."/>
            <person name="Martin F."/>
            <person name="Kauserud H."/>
        </authorList>
    </citation>
    <scope>NUCLEOTIDE SEQUENCE</scope>
    <source>
        <strain evidence="4">CBHHK200</strain>
    </source>
</reference>
<accession>A0AAD6X5C3</accession>
<proteinExistence type="predicted"/>
<dbReference type="GO" id="GO:0008168">
    <property type="term" value="F:methyltransferase activity"/>
    <property type="evidence" value="ECO:0007669"/>
    <property type="project" value="UniProtKB-KW"/>
</dbReference>
<feature type="compositionally biased region" description="Basic residues" evidence="2">
    <location>
        <begin position="18"/>
        <end position="33"/>
    </location>
</feature>
<sequence length="254" mass="27154">MFAHIKDAIFGGDTQGHSHSHSHTHGHGPGHGHSHGEGGGGGGGAGPGPDWTKETVHLYEQQPIAAEIGDKVPKAMRKAYAFDEDTTTVMDFACGTGLIARGLAPYCKSIVGVDINPAMVDHFAEKIHNQGIPLEEMRVVCADLKGTGSELDGQKFDVIVCSAAYHHFESINDITRTLCFFLKPGGCLLVADFMKSAQPVPEDVPNNEGFTEEDIRGAYAGAGLEGFSFDRFTKTKFHGQIVDLFLAKGTKSTV</sequence>
<keyword evidence="1" id="KW-0808">Transferase</keyword>
<comment type="caution">
    <text evidence="4">The sequence shown here is derived from an EMBL/GenBank/DDBJ whole genome shotgun (WGS) entry which is preliminary data.</text>
</comment>
<evidence type="ECO:0000313" key="5">
    <source>
        <dbReference type="Proteomes" id="UP001218188"/>
    </source>
</evidence>
<dbReference type="InterPro" id="IPR029063">
    <property type="entry name" value="SAM-dependent_MTases_sf"/>
</dbReference>
<protein>
    <submittedName>
        <fullName evidence="4">S-adenosyl-L-methionine-dependent methyltransferase</fullName>
    </submittedName>
</protein>
<name>A0AAD6X5C3_9AGAR</name>
<dbReference type="PANTHER" id="PTHR43861:SF3">
    <property type="entry name" value="PUTATIVE (AFU_ORTHOLOGUE AFUA_2G14390)-RELATED"/>
    <property type="match status" value="1"/>
</dbReference>
<dbReference type="SUPFAM" id="SSF53335">
    <property type="entry name" value="S-adenosyl-L-methionine-dependent methyltransferases"/>
    <property type="match status" value="1"/>
</dbReference>
<evidence type="ECO:0000256" key="1">
    <source>
        <dbReference type="ARBA" id="ARBA00022679"/>
    </source>
</evidence>